<keyword evidence="2" id="KW-1185">Reference proteome</keyword>
<evidence type="ECO:0000313" key="1">
    <source>
        <dbReference type="EMBL" id="EES52934.1"/>
    </source>
</evidence>
<dbReference type="EMBL" id="GG693871">
    <property type="protein sequence ID" value="EES52934.1"/>
    <property type="molecule type" value="Genomic_DNA"/>
</dbReference>
<gene>
    <name evidence="1" type="ORF">UBAL3_82700048</name>
</gene>
<organism evidence="1 2">
    <name type="scientific">Leptospirillum ferrodiazotrophum</name>
    <dbReference type="NCBI Taxonomy" id="412449"/>
    <lineage>
        <taxon>Bacteria</taxon>
        <taxon>Pseudomonadati</taxon>
        <taxon>Nitrospirota</taxon>
        <taxon>Nitrospiria</taxon>
        <taxon>Nitrospirales</taxon>
        <taxon>Nitrospiraceae</taxon>
        <taxon>Leptospirillum</taxon>
    </lineage>
</organism>
<dbReference type="Proteomes" id="UP000009374">
    <property type="component" value="Unassembled WGS sequence"/>
</dbReference>
<proteinExistence type="predicted"/>
<sequence length="129" mass="14645">MWRILGVYFKIPIFGTGRFSDSKSAGGDPIGVRFSSRAPSNDAILYFSPSCAKINFKNISDNSPTLKFFQEDGKASFYKRKLADSIIWDAKIRRKGYPAQMRSFDGEKFKRTKEISFLMTYSSGESPQL</sequence>
<name>C6HWX4_9BACT</name>
<reference evidence="1 2" key="1">
    <citation type="journal article" date="2009" name="Appl. Environ. Microbiol.">
        <title>Community genomic and proteomic analyses of chemoautotrophic iron-oxidizing "Leptospirillum rubarum" (Group II) and "Leptospirillum ferrodiazotrophum" (Group III) bacteria in acid mine drainage biofilms.</title>
        <authorList>
            <person name="Goltsman D.S."/>
            <person name="Denef V.J."/>
            <person name="Singer S.W."/>
            <person name="VerBerkmoes N.C."/>
            <person name="Lefsrud M."/>
            <person name="Mueller R.S."/>
            <person name="Dick G.J."/>
            <person name="Sun C.L."/>
            <person name="Wheeler K.E."/>
            <person name="Zemla A."/>
            <person name="Baker B.J."/>
            <person name="Hauser L."/>
            <person name="Land M."/>
            <person name="Shah M.B."/>
            <person name="Thelen M.P."/>
            <person name="Hettich R.L."/>
            <person name="Banfield J.F."/>
        </authorList>
    </citation>
    <scope>NUCLEOTIDE SEQUENCE [LARGE SCALE GENOMIC DNA]</scope>
</reference>
<evidence type="ECO:0000313" key="2">
    <source>
        <dbReference type="Proteomes" id="UP000009374"/>
    </source>
</evidence>
<dbReference type="AlphaFoldDB" id="C6HWX4"/>
<accession>C6HWX4</accession>
<protein>
    <submittedName>
        <fullName evidence="1">Uncharacterized protein</fullName>
    </submittedName>
</protein>